<dbReference type="AlphaFoldDB" id="A0A814ME54"/>
<accession>A0A814ME54</accession>
<evidence type="ECO:0000313" key="1">
    <source>
        <dbReference type="EMBL" id="CAF1078127.1"/>
    </source>
</evidence>
<gene>
    <name evidence="1" type="ORF">OXX778_LOCUS20060</name>
</gene>
<proteinExistence type="predicted"/>
<organism evidence="1 2">
    <name type="scientific">Brachionus calyciflorus</name>
    <dbReference type="NCBI Taxonomy" id="104777"/>
    <lineage>
        <taxon>Eukaryota</taxon>
        <taxon>Metazoa</taxon>
        <taxon>Spiralia</taxon>
        <taxon>Gnathifera</taxon>
        <taxon>Rotifera</taxon>
        <taxon>Eurotatoria</taxon>
        <taxon>Monogononta</taxon>
        <taxon>Pseudotrocha</taxon>
        <taxon>Ploima</taxon>
        <taxon>Brachionidae</taxon>
        <taxon>Brachionus</taxon>
    </lineage>
</organism>
<comment type="caution">
    <text evidence="1">The sequence shown here is derived from an EMBL/GenBank/DDBJ whole genome shotgun (WGS) entry which is preliminary data.</text>
</comment>
<keyword evidence="2" id="KW-1185">Reference proteome</keyword>
<protein>
    <submittedName>
        <fullName evidence="1">Uncharacterized protein</fullName>
    </submittedName>
</protein>
<reference evidence="1" key="1">
    <citation type="submission" date="2021-02" db="EMBL/GenBank/DDBJ databases">
        <authorList>
            <person name="Nowell W R."/>
        </authorList>
    </citation>
    <scope>NUCLEOTIDE SEQUENCE</scope>
    <source>
        <strain evidence="1">Ploen Becks lab</strain>
    </source>
</reference>
<dbReference type="Proteomes" id="UP000663879">
    <property type="component" value="Unassembled WGS sequence"/>
</dbReference>
<sequence length="207" mass="23667">MSLAYCSIDSALSKIIRLISAGKLSGLPDLGNSFVIVRFKDLPKNRYFSIQSENILEIANRLNPKVELKLNDLICINCYNKASRMVANDTINECELLVENACMSPVEEIKDTSTNENKDYNLENNVYNIPANGENVNFKSLEESNNLHSIFVDLPKSFSSHKACMICRKYNEYRKLRFVPVEARTQVMVTKYIYIPKDTRGRSNHLD</sequence>
<evidence type="ECO:0000313" key="2">
    <source>
        <dbReference type="Proteomes" id="UP000663879"/>
    </source>
</evidence>
<dbReference type="EMBL" id="CAJNOC010006441">
    <property type="protein sequence ID" value="CAF1078127.1"/>
    <property type="molecule type" value="Genomic_DNA"/>
</dbReference>
<name>A0A814ME54_9BILA</name>